<evidence type="ECO:0000256" key="2">
    <source>
        <dbReference type="ARBA" id="ARBA00023315"/>
    </source>
</evidence>
<dbReference type="PROSITE" id="PS51186">
    <property type="entry name" value="GNAT"/>
    <property type="match status" value="1"/>
</dbReference>
<keyword evidence="5" id="KW-1185">Reference proteome</keyword>
<dbReference type="CDD" id="cd04301">
    <property type="entry name" value="NAT_SF"/>
    <property type="match status" value="1"/>
</dbReference>
<dbReference type="Pfam" id="PF00583">
    <property type="entry name" value="Acetyltransf_1"/>
    <property type="match status" value="1"/>
</dbReference>
<dbReference type="Proteomes" id="UP000569732">
    <property type="component" value="Unassembled WGS sequence"/>
</dbReference>
<dbReference type="InterPro" id="IPR016181">
    <property type="entry name" value="Acyl_CoA_acyltransferase"/>
</dbReference>
<sequence>MDILIRHRESSDIPAIKAFMEQLSNYSGTLQLPYPSLDRWLKRLSQTPDNVYCLVAAVEEKVVAHMHLAIADNIRRKHVASLGMAVDESYQSKGVGSKLLGAAIDLAENWLALKRLELTVYTDNKAAVALYEKYGFAKEGVAKAFAFRNGEYVDVYYMARIKT</sequence>
<dbReference type="PANTHER" id="PTHR43420">
    <property type="entry name" value="ACETYLTRANSFERASE"/>
    <property type="match status" value="1"/>
</dbReference>
<dbReference type="EMBL" id="JACCKB010000020">
    <property type="protein sequence ID" value="NYZ66991.1"/>
    <property type="molecule type" value="Genomic_DNA"/>
</dbReference>
<dbReference type="AlphaFoldDB" id="A0A853IAX9"/>
<feature type="domain" description="N-acetyltransferase" evidence="3">
    <location>
        <begin position="3"/>
        <end position="163"/>
    </location>
</feature>
<evidence type="ECO:0000259" key="3">
    <source>
        <dbReference type="PROSITE" id="PS51186"/>
    </source>
</evidence>
<dbReference type="InterPro" id="IPR050680">
    <property type="entry name" value="YpeA/RimI_acetyltransf"/>
</dbReference>
<dbReference type="Gene3D" id="3.40.630.30">
    <property type="match status" value="1"/>
</dbReference>
<dbReference type="SUPFAM" id="SSF55729">
    <property type="entry name" value="Acyl-CoA N-acyltransferases (Nat)"/>
    <property type="match status" value="1"/>
</dbReference>
<keyword evidence="2" id="KW-0012">Acyltransferase</keyword>
<organism evidence="4 5">
    <name type="scientific">Spartinivicinus marinus</name>
    <dbReference type="NCBI Taxonomy" id="2994442"/>
    <lineage>
        <taxon>Bacteria</taxon>
        <taxon>Pseudomonadati</taxon>
        <taxon>Pseudomonadota</taxon>
        <taxon>Gammaproteobacteria</taxon>
        <taxon>Oceanospirillales</taxon>
        <taxon>Zooshikellaceae</taxon>
        <taxon>Spartinivicinus</taxon>
    </lineage>
</organism>
<evidence type="ECO:0000313" key="4">
    <source>
        <dbReference type="EMBL" id="NYZ66991.1"/>
    </source>
</evidence>
<gene>
    <name evidence="4" type="ORF">H0A36_13305</name>
</gene>
<proteinExistence type="predicted"/>
<accession>A0A853IAX9</accession>
<protein>
    <submittedName>
        <fullName evidence="4">GNAT family N-acetyltransferase</fullName>
    </submittedName>
</protein>
<dbReference type="PANTHER" id="PTHR43420:SF49">
    <property type="entry name" value="AMINO GROUP ACETYL TRANSFERASE"/>
    <property type="match status" value="1"/>
</dbReference>
<keyword evidence="1" id="KW-0808">Transferase</keyword>
<evidence type="ECO:0000313" key="5">
    <source>
        <dbReference type="Proteomes" id="UP000569732"/>
    </source>
</evidence>
<evidence type="ECO:0000256" key="1">
    <source>
        <dbReference type="ARBA" id="ARBA00022679"/>
    </source>
</evidence>
<name>A0A853IAX9_9GAMM</name>
<reference evidence="4 5" key="1">
    <citation type="submission" date="2020-07" db="EMBL/GenBank/DDBJ databases">
        <title>Endozoicomonas sp. nov., isolated from sediment.</title>
        <authorList>
            <person name="Gu T."/>
        </authorList>
    </citation>
    <scope>NUCLEOTIDE SEQUENCE [LARGE SCALE GENOMIC DNA]</scope>
    <source>
        <strain evidence="4 5">SM1973</strain>
    </source>
</reference>
<dbReference type="RefSeq" id="WP_180569017.1">
    <property type="nucleotide sequence ID" value="NZ_JACCKB010000020.1"/>
</dbReference>
<dbReference type="InterPro" id="IPR000182">
    <property type="entry name" value="GNAT_dom"/>
</dbReference>
<comment type="caution">
    <text evidence="4">The sequence shown here is derived from an EMBL/GenBank/DDBJ whole genome shotgun (WGS) entry which is preliminary data.</text>
</comment>
<dbReference type="GO" id="GO:0016747">
    <property type="term" value="F:acyltransferase activity, transferring groups other than amino-acyl groups"/>
    <property type="evidence" value="ECO:0007669"/>
    <property type="project" value="InterPro"/>
</dbReference>